<dbReference type="SUPFAM" id="SSF54534">
    <property type="entry name" value="FKBP-like"/>
    <property type="match status" value="1"/>
</dbReference>
<proteinExistence type="predicted"/>
<keyword evidence="1" id="KW-1133">Transmembrane helix</keyword>
<keyword evidence="3" id="KW-0413">Isomerase</keyword>
<organism evidence="3 4">
    <name type="scientific">Candidatus Treponema excrementipullorum</name>
    <dbReference type="NCBI Taxonomy" id="2838768"/>
    <lineage>
        <taxon>Bacteria</taxon>
        <taxon>Pseudomonadati</taxon>
        <taxon>Spirochaetota</taxon>
        <taxon>Spirochaetia</taxon>
        <taxon>Spirochaetales</taxon>
        <taxon>Treponemataceae</taxon>
        <taxon>Treponema</taxon>
    </lineage>
</organism>
<dbReference type="Pfam" id="PF00639">
    <property type="entry name" value="Rotamase"/>
    <property type="match status" value="1"/>
</dbReference>
<gene>
    <name evidence="3" type="ORF">IAA16_05840</name>
</gene>
<dbReference type="EMBL" id="JAHLFV010000138">
    <property type="protein sequence ID" value="MBU3850068.1"/>
    <property type="molecule type" value="Genomic_DNA"/>
</dbReference>
<dbReference type="GO" id="GO:0003755">
    <property type="term" value="F:peptidyl-prolyl cis-trans isomerase activity"/>
    <property type="evidence" value="ECO:0007669"/>
    <property type="project" value="InterPro"/>
</dbReference>
<reference evidence="3" key="2">
    <citation type="submission" date="2021-04" db="EMBL/GenBank/DDBJ databases">
        <authorList>
            <person name="Gilroy R."/>
        </authorList>
    </citation>
    <scope>NUCLEOTIDE SEQUENCE</scope>
    <source>
        <strain evidence="3">Gambia15-2214</strain>
    </source>
</reference>
<dbReference type="AlphaFoldDB" id="A0A9E2P0M9"/>
<comment type="caution">
    <text evidence="3">The sequence shown here is derived from an EMBL/GenBank/DDBJ whole genome shotgun (WGS) entry which is preliminary data.</text>
</comment>
<feature type="domain" description="PpiC" evidence="2">
    <location>
        <begin position="244"/>
        <end position="321"/>
    </location>
</feature>
<evidence type="ECO:0000259" key="2">
    <source>
        <dbReference type="Pfam" id="PF00639"/>
    </source>
</evidence>
<keyword evidence="1" id="KW-0472">Membrane</keyword>
<evidence type="ECO:0000313" key="3">
    <source>
        <dbReference type="EMBL" id="MBU3850068.1"/>
    </source>
</evidence>
<evidence type="ECO:0000313" key="4">
    <source>
        <dbReference type="Proteomes" id="UP000823914"/>
    </source>
</evidence>
<accession>A0A9E2P0M9</accession>
<dbReference type="Proteomes" id="UP000823914">
    <property type="component" value="Unassembled WGS sequence"/>
</dbReference>
<dbReference type="InterPro" id="IPR000297">
    <property type="entry name" value="PPIase_PpiC"/>
</dbReference>
<sequence length="498" mass="55267">MKETEKFKGKSSAKKILINVGSILILVLAAISFIFIPAMVQSAGNEIPPFGYYDKKPIEYKQGSYFTNLVQMYSDQVGSANVQNAYFDIFNSAFTGSVLNIAFSSAVEKSGYVVPAPQVDRAMLPYFYDTNGVYSPKIFNDTPDSTKIELRNAMEDNLIFQRYTEDVFGSQTEKLGTYTMYGLKSPSAEKNFVSMMDTNKRGFSLASFSLLDYPDTEVAKWGESNKDLFTRYDMSVISVADATTAETVLGRIKNNELVFEDAVTEYSTNYYSGTDGKLTSAYKHQLQNILTDATSLTALQNLPAGQISEVMQTQNGYAIFKNNTAPTPADMTDADTLAAVRSYMSANEKGIIEDYFLNIAKDFWTAASTSSFAEACTQFNITPVDIPPFALNYGNSPVLTSLQAADGSMVNAEQNENFLKTIFSMKLNEISSPMVLNDNVVVLQYTQEDNTVSAENTASTFAMYSTYFDQSSVQNSIMSSDKLENNFLQVFYKYIMGF</sequence>
<dbReference type="InterPro" id="IPR046357">
    <property type="entry name" value="PPIase_dom_sf"/>
</dbReference>
<reference evidence="3" key="1">
    <citation type="journal article" date="2021" name="PeerJ">
        <title>Extensive microbial diversity within the chicken gut microbiome revealed by metagenomics and culture.</title>
        <authorList>
            <person name="Gilroy R."/>
            <person name="Ravi A."/>
            <person name="Getino M."/>
            <person name="Pursley I."/>
            <person name="Horton D.L."/>
            <person name="Alikhan N.F."/>
            <person name="Baker D."/>
            <person name="Gharbi K."/>
            <person name="Hall N."/>
            <person name="Watson M."/>
            <person name="Adriaenssens E.M."/>
            <person name="Foster-Nyarko E."/>
            <person name="Jarju S."/>
            <person name="Secka A."/>
            <person name="Antonio M."/>
            <person name="Oren A."/>
            <person name="Chaudhuri R.R."/>
            <person name="La Ragione R."/>
            <person name="Hildebrand F."/>
            <person name="Pallen M.J."/>
        </authorList>
    </citation>
    <scope>NUCLEOTIDE SEQUENCE</scope>
    <source>
        <strain evidence="3">Gambia15-2214</strain>
    </source>
</reference>
<evidence type="ECO:0000256" key="1">
    <source>
        <dbReference type="SAM" id="Phobius"/>
    </source>
</evidence>
<keyword evidence="1" id="KW-0812">Transmembrane</keyword>
<feature type="transmembrane region" description="Helical" evidence="1">
    <location>
        <begin position="16"/>
        <end position="40"/>
    </location>
</feature>
<protein>
    <submittedName>
        <fullName evidence="3">Peptidyl-prolyl cis-trans isomerase</fullName>
    </submittedName>
</protein>
<name>A0A9E2P0M9_9SPIR</name>
<dbReference type="Gene3D" id="3.10.50.40">
    <property type="match status" value="1"/>
</dbReference>